<comment type="caution">
    <text evidence="2">The sequence shown here is derived from an EMBL/GenBank/DDBJ whole genome shotgun (WGS) entry which is preliminary data.</text>
</comment>
<dbReference type="Proteomes" id="UP000017127">
    <property type="component" value="Unassembled WGS sequence"/>
</dbReference>
<evidence type="ECO:0000313" key="2">
    <source>
        <dbReference type="EMBL" id="ERT04045.1"/>
    </source>
</evidence>
<keyword evidence="1" id="KW-0175">Coiled coil</keyword>
<feature type="coiled-coil region" evidence="1">
    <location>
        <begin position="95"/>
        <end position="126"/>
    </location>
</feature>
<dbReference type="AlphaFoldDB" id="U7QAJ8"/>
<gene>
    <name evidence="2" type="ORF">M595_6011</name>
</gene>
<reference evidence="2 3" key="1">
    <citation type="journal article" date="2013" name="Front. Microbiol.">
        <title>Comparative genomic analyses of the cyanobacterium, Lyngbya aestuarii BL J, a powerful hydrogen producer.</title>
        <authorList>
            <person name="Kothari A."/>
            <person name="Vaughn M."/>
            <person name="Garcia-Pichel F."/>
        </authorList>
    </citation>
    <scope>NUCLEOTIDE SEQUENCE [LARGE SCALE GENOMIC DNA]</scope>
    <source>
        <strain evidence="2 3">BL J</strain>
    </source>
</reference>
<dbReference type="PATRIC" id="fig|1348334.3.peg.5754"/>
<accession>U7QAJ8</accession>
<keyword evidence="3" id="KW-1185">Reference proteome</keyword>
<evidence type="ECO:0000256" key="1">
    <source>
        <dbReference type="SAM" id="Coils"/>
    </source>
</evidence>
<dbReference type="RefSeq" id="WP_023069666.1">
    <property type="nucleotide sequence ID" value="NZ_AUZM01000129.1"/>
</dbReference>
<dbReference type="EMBL" id="AUZM01000129">
    <property type="protein sequence ID" value="ERT04045.1"/>
    <property type="molecule type" value="Genomic_DNA"/>
</dbReference>
<protein>
    <submittedName>
        <fullName evidence="2">Uncharacterized protein</fullName>
    </submittedName>
</protein>
<proteinExistence type="predicted"/>
<name>U7QAJ8_9CYAN</name>
<dbReference type="OrthoDB" id="422386at2"/>
<organism evidence="2 3">
    <name type="scientific">Lyngbya aestuarii BL J</name>
    <dbReference type="NCBI Taxonomy" id="1348334"/>
    <lineage>
        <taxon>Bacteria</taxon>
        <taxon>Bacillati</taxon>
        <taxon>Cyanobacteriota</taxon>
        <taxon>Cyanophyceae</taxon>
        <taxon>Oscillatoriophycideae</taxon>
        <taxon>Oscillatoriales</taxon>
        <taxon>Microcoleaceae</taxon>
        <taxon>Lyngbya</taxon>
    </lineage>
</organism>
<sequence length="197" mass="22510">MNNSSASPKIQAELDLLDVLLNEEQPYIWNTEALDSETELRELDEQLALCDCLTDEDVHHRLQSLLTQVEDLWSVNTLQKSLIEKFADCVPQDLLQRLAKRAIHLNQKLQEARSTLAEQLVQCTQEILPHWQEEDLQVLARPFAYAMRGAETEPKDSPLNPTPTKPWTELSEIEQARMGLVIAGYALSELEHQPQES</sequence>
<evidence type="ECO:0000313" key="3">
    <source>
        <dbReference type="Proteomes" id="UP000017127"/>
    </source>
</evidence>